<sequence length="125" mass="13080">MTPLRKGIAVALGGLIVLALAILLVFSEVRDEQSDPTPTTSPSPPPEASPVPIRGHLPVPVARPTEAPQPTQPAQIELTGEGTVVIESEPAQESPEPTQEPEQSTQEPTPEPSPSPQTCLLGICL</sequence>
<proteinExistence type="predicted"/>
<evidence type="ECO:0000313" key="2">
    <source>
        <dbReference type="EMBL" id="PIT98177.1"/>
    </source>
</evidence>
<reference evidence="3" key="1">
    <citation type="submission" date="2017-09" db="EMBL/GenBank/DDBJ databases">
        <title>Depth-based differentiation of microbial function through sediment-hosted aquifers and enrichment of novel symbionts in the deep terrestrial subsurface.</title>
        <authorList>
            <person name="Probst A.J."/>
            <person name="Ladd B."/>
            <person name="Jarett J.K."/>
            <person name="Geller-Mcgrath D.E."/>
            <person name="Sieber C.M.K."/>
            <person name="Emerson J.B."/>
            <person name="Anantharaman K."/>
            <person name="Thomas B.C."/>
            <person name="Malmstrom R."/>
            <person name="Stieglmeier M."/>
            <person name="Klingl A."/>
            <person name="Woyke T."/>
            <person name="Ryan C.M."/>
            <person name="Banfield J.F."/>
        </authorList>
    </citation>
    <scope>NUCLEOTIDE SEQUENCE [LARGE SCALE GENOMIC DNA]</scope>
</reference>
<feature type="compositionally biased region" description="Low complexity" evidence="1">
    <location>
        <begin position="87"/>
        <end position="108"/>
    </location>
</feature>
<dbReference type="EMBL" id="PEZP01000025">
    <property type="protein sequence ID" value="PIT98177.1"/>
    <property type="molecule type" value="Genomic_DNA"/>
</dbReference>
<evidence type="ECO:0000256" key="1">
    <source>
        <dbReference type="SAM" id="MobiDB-lite"/>
    </source>
</evidence>
<feature type="compositionally biased region" description="Pro residues" evidence="1">
    <location>
        <begin position="39"/>
        <end position="49"/>
    </location>
</feature>
<evidence type="ECO:0000313" key="3">
    <source>
        <dbReference type="Proteomes" id="UP000230731"/>
    </source>
</evidence>
<dbReference type="Proteomes" id="UP000230731">
    <property type="component" value="Unassembled WGS sequence"/>
</dbReference>
<name>A0A2M6WZJ3_9BACT</name>
<accession>A0A2M6WZJ3</accession>
<gene>
    <name evidence="2" type="ORF">COT71_02065</name>
</gene>
<organism evidence="2 3">
    <name type="scientific">Candidatus Andersenbacteria bacterium CG10_big_fil_rev_8_21_14_0_10_54_11</name>
    <dbReference type="NCBI Taxonomy" id="1974485"/>
    <lineage>
        <taxon>Bacteria</taxon>
        <taxon>Candidatus Anderseniibacteriota</taxon>
    </lineage>
</organism>
<protein>
    <submittedName>
        <fullName evidence="2">Uncharacterized protein</fullName>
    </submittedName>
</protein>
<dbReference type="AlphaFoldDB" id="A0A2M6WZJ3"/>
<feature type="region of interest" description="Disordered" evidence="1">
    <location>
        <begin position="30"/>
        <end position="125"/>
    </location>
</feature>
<feature type="compositionally biased region" description="Low complexity" evidence="1">
    <location>
        <begin position="64"/>
        <end position="75"/>
    </location>
</feature>
<comment type="caution">
    <text evidence="2">The sequence shown here is derived from an EMBL/GenBank/DDBJ whole genome shotgun (WGS) entry which is preliminary data.</text>
</comment>